<dbReference type="Pfam" id="PF14693">
    <property type="entry name" value="Ribosomal_TL5_C"/>
    <property type="match status" value="1"/>
</dbReference>
<keyword evidence="4 5" id="KW-0687">Ribonucleoprotein</keyword>
<gene>
    <name evidence="5" type="primary">rplY</name>
    <name evidence="5" type="synonym">ctc</name>
    <name evidence="9" type="ORF">SAMN03080603_00266</name>
</gene>
<dbReference type="InterPro" id="IPR020930">
    <property type="entry name" value="Ribosomal_uL5_bac-type"/>
</dbReference>
<sequence length="218" mass="24728">MAVENIDIRLEYRENMGKNKSKQLRNEGYLPAVFYGPDYKEAVPVKVSVDEILPHIQSSHWKTLMFNVIFPDGKKEMAMIRDYQRDPISRQVLHIDFYQLVKGHRVLVAVPIVLINRESCLGVKKGGVLIQSLHELEMEVLPTEMPDEIHVDIAGLDIGDSLRISDINLPESALVSVDLEDTVVQIVEAVEEEVEAAEEVEREVEVIGKKPTAEEEEE</sequence>
<organism evidence="9 10">
    <name type="scientific">Acetomicrobium thermoterrenum DSM 13490</name>
    <dbReference type="NCBI Taxonomy" id="1120987"/>
    <lineage>
        <taxon>Bacteria</taxon>
        <taxon>Thermotogati</taxon>
        <taxon>Synergistota</taxon>
        <taxon>Synergistia</taxon>
        <taxon>Synergistales</taxon>
        <taxon>Acetomicrobiaceae</taxon>
        <taxon>Acetomicrobium</taxon>
    </lineage>
</organism>
<dbReference type="InterPro" id="IPR001021">
    <property type="entry name" value="Ribosomal_bL25_long"/>
</dbReference>
<dbReference type="HAMAP" id="MF_01334">
    <property type="entry name" value="Ribosomal_bL25_CTC"/>
    <property type="match status" value="1"/>
</dbReference>
<dbReference type="EMBL" id="FNPD01000001">
    <property type="protein sequence ID" value="SDX68562.1"/>
    <property type="molecule type" value="Genomic_DNA"/>
</dbReference>
<dbReference type="PANTHER" id="PTHR33284:SF1">
    <property type="entry name" value="RIBOSOMAL PROTEIN L25_GLN-TRNA SYNTHETASE, ANTI-CODON-BINDING DOMAIN-CONTAINING PROTEIN"/>
    <property type="match status" value="1"/>
</dbReference>
<dbReference type="RefSeq" id="WP_091459988.1">
    <property type="nucleotide sequence ID" value="NZ_FNPD01000001.1"/>
</dbReference>
<evidence type="ECO:0000256" key="5">
    <source>
        <dbReference type="HAMAP-Rule" id="MF_01334"/>
    </source>
</evidence>
<dbReference type="GO" id="GO:0006412">
    <property type="term" value="P:translation"/>
    <property type="evidence" value="ECO:0007669"/>
    <property type="project" value="UniProtKB-UniRule"/>
</dbReference>
<keyword evidence="1 5" id="KW-0699">rRNA-binding</keyword>
<dbReference type="Gene3D" id="2.170.120.20">
    <property type="entry name" value="Ribosomal protein L25, beta domain"/>
    <property type="match status" value="1"/>
</dbReference>
<reference evidence="10" key="1">
    <citation type="submission" date="2016-10" db="EMBL/GenBank/DDBJ databases">
        <authorList>
            <person name="Varghese N."/>
            <person name="Submissions S."/>
        </authorList>
    </citation>
    <scope>NUCLEOTIDE SEQUENCE [LARGE SCALE GENOMIC DNA]</scope>
    <source>
        <strain evidence="10">DSM 13490</strain>
    </source>
</reference>
<dbReference type="InterPro" id="IPR011035">
    <property type="entry name" value="Ribosomal_bL25/Gln-tRNA_synth"/>
</dbReference>
<feature type="coiled-coil region" evidence="6">
    <location>
        <begin position="183"/>
        <end position="210"/>
    </location>
</feature>
<evidence type="ECO:0000313" key="10">
    <source>
        <dbReference type="Proteomes" id="UP000199266"/>
    </source>
</evidence>
<feature type="domain" description="Large ribosomal subunit protein bL25 beta" evidence="8">
    <location>
        <begin position="106"/>
        <end position="188"/>
    </location>
</feature>
<dbReference type="AlphaFoldDB" id="A0A1H3DPW2"/>
<dbReference type="NCBIfam" id="TIGR00731">
    <property type="entry name" value="bL25_bact_ctc"/>
    <property type="match status" value="1"/>
</dbReference>
<dbReference type="InterPro" id="IPR020056">
    <property type="entry name" value="Rbsml_bL25/Gln-tRNA_synth_N"/>
</dbReference>
<dbReference type="CDD" id="cd00495">
    <property type="entry name" value="Ribosomal_L25_TL5_CTC"/>
    <property type="match status" value="1"/>
</dbReference>
<dbReference type="PANTHER" id="PTHR33284">
    <property type="entry name" value="RIBOSOMAL PROTEIN L25/GLN-TRNA SYNTHETASE, ANTI-CODON-BINDING DOMAIN-CONTAINING PROTEIN"/>
    <property type="match status" value="1"/>
</dbReference>
<dbReference type="GO" id="GO:0008097">
    <property type="term" value="F:5S rRNA binding"/>
    <property type="evidence" value="ECO:0007669"/>
    <property type="project" value="InterPro"/>
</dbReference>
<dbReference type="SUPFAM" id="SSF50715">
    <property type="entry name" value="Ribosomal protein L25-like"/>
    <property type="match status" value="1"/>
</dbReference>
<name>A0A1H3DPW2_9BACT</name>
<evidence type="ECO:0000259" key="7">
    <source>
        <dbReference type="Pfam" id="PF01386"/>
    </source>
</evidence>
<dbReference type="GO" id="GO:0022625">
    <property type="term" value="C:cytosolic large ribosomal subunit"/>
    <property type="evidence" value="ECO:0007669"/>
    <property type="project" value="TreeGrafter"/>
</dbReference>
<keyword evidence="6" id="KW-0175">Coiled coil</keyword>
<keyword evidence="3 5" id="KW-0689">Ribosomal protein</keyword>
<evidence type="ECO:0000256" key="3">
    <source>
        <dbReference type="ARBA" id="ARBA00022980"/>
    </source>
</evidence>
<dbReference type="Gene3D" id="2.40.240.10">
    <property type="entry name" value="Ribosomal Protein L25, Chain P"/>
    <property type="match status" value="1"/>
</dbReference>
<feature type="domain" description="Large ribosomal subunit protein bL25 L25" evidence="7">
    <location>
        <begin position="10"/>
        <end position="97"/>
    </location>
</feature>
<evidence type="ECO:0000256" key="1">
    <source>
        <dbReference type="ARBA" id="ARBA00022730"/>
    </source>
</evidence>
<accession>A0A1H3DPW2</accession>
<comment type="function">
    <text evidence="5">This is one of the proteins that binds to the 5S RNA in the ribosome where it forms part of the central protuberance.</text>
</comment>
<keyword evidence="10" id="KW-1185">Reference proteome</keyword>
<comment type="similarity">
    <text evidence="5">Belongs to the bacterial ribosomal protein bL25 family. CTC subfamily.</text>
</comment>
<dbReference type="InterPro" id="IPR020057">
    <property type="entry name" value="Ribosomal_bL25_b-dom"/>
</dbReference>
<dbReference type="Proteomes" id="UP000199266">
    <property type="component" value="Unassembled WGS sequence"/>
</dbReference>
<dbReference type="InterPro" id="IPR029751">
    <property type="entry name" value="Ribosomal_L25_dom"/>
</dbReference>
<evidence type="ECO:0000259" key="8">
    <source>
        <dbReference type="Pfam" id="PF14693"/>
    </source>
</evidence>
<evidence type="ECO:0000256" key="2">
    <source>
        <dbReference type="ARBA" id="ARBA00022884"/>
    </source>
</evidence>
<protein>
    <recommendedName>
        <fullName evidence="5">Large ribosomal subunit protein bL25</fullName>
    </recommendedName>
    <alternativeName>
        <fullName evidence="5">General stress protein CTC</fullName>
    </alternativeName>
</protein>
<proteinExistence type="inferred from homology"/>
<evidence type="ECO:0000313" key="9">
    <source>
        <dbReference type="EMBL" id="SDX68562.1"/>
    </source>
</evidence>
<evidence type="ECO:0000256" key="4">
    <source>
        <dbReference type="ARBA" id="ARBA00023274"/>
    </source>
</evidence>
<keyword evidence="2 5" id="KW-0694">RNA-binding</keyword>
<evidence type="ECO:0000256" key="6">
    <source>
        <dbReference type="SAM" id="Coils"/>
    </source>
</evidence>
<dbReference type="GO" id="GO:0003735">
    <property type="term" value="F:structural constituent of ribosome"/>
    <property type="evidence" value="ECO:0007669"/>
    <property type="project" value="InterPro"/>
</dbReference>
<dbReference type="InterPro" id="IPR037121">
    <property type="entry name" value="Ribosomal_bL25_C"/>
</dbReference>
<comment type="subunit">
    <text evidence="5">Part of the 50S ribosomal subunit; part of the 5S rRNA/L5/L18/L25 subcomplex. Contacts the 5S rRNA. Binds to the 5S rRNA independently of L5 and L18.</text>
</comment>
<dbReference type="Pfam" id="PF01386">
    <property type="entry name" value="Ribosomal_L25p"/>
    <property type="match status" value="1"/>
</dbReference>